<evidence type="ECO:0000313" key="2">
    <source>
        <dbReference type="EMBL" id="MFC7255449.1"/>
    </source>
</evidence>
<evidence type="ECO:0000313" key="3">
    <source>
        <dbReference type="Proteomes" id="UP001596434"/>
    </source>
</evidence>
<evidence type="ECO:0000256" key="1">
    <source>
        <dbReference type="SAM" id="Phobius"/>
    </source>
</evidence>
<keyword evidence="1" id="KW-0472">Membrane</keyword>
<sequence length="60" mass="5903">MAHDVAVTDRGVGFGVLFSILALVGAAAMLVAPGQLPKAGGFALAVVAGLFAVVTMQAYA</sequence>
<keyword evidence="1" id="KW-1133">Transmembrane helix</keyword>
<keyword evidence="1" id="KW-0812">Transmembrane</keyword>
<gene>
    <name evidence="2" type="ORF">ACFQKE_09130</name>
</gene>
<keyword evidence="3" id="KW-1185">Reference proteome</keyword>
<name>A0ABD5ZYR4_9EURY</name>
<organism evidence="2 3">
    <name type="scientific">Haloplanus litoreus</name>
    <dbReference type="NCBI Taxonomy" id="767515"/>
    <lineage>
        <taxon>Archaea</taxon>
        <taxon>Methanobacteriati</taxon>
        <taxon>Methanobacteriota</taxon>
        <taxon>Stenosarchaea group</taxon>
        <taxon>Halobacteria</taxon>
        <taxon>Halobacteriales</taxon>
        <taxon>Haloferacaceae</taxon>
        <taxon>Haloplanus</taxon>
    </lineage>
</organism>
<dbReference type="Proteomes" id="UP001596434">
    <property type="component" value="Unassembled WGS sequence"/>
</dbReference>
<accession>A0ABD5ZYR4</accession>
<dbReference type="AlphaFoldDB" id="A0ABD5ZYR4"/>
<dbReference type="EMBL" id="JBHTAT010000001">
    <property type="protein sequence ID" value="MFC7255449.1"/>
    <property type="molecule type" value="Genomic_DNA"/>
</dbReference>
<protein>
    <submittedName>
        <fullName evidence="2">Uncharacterized protein</fullName>
    </submittedName>
</protein>
<feature type="transmembrane region" description="Helical" evidence="1">
    <location>
        <begin position="39"/>
        <end position="59"/>
    </location>
</feature>
<dbReference type="GeneID" id="96953810"/>
<proteinExistence type="predicted"/>
<reference evidence="2 3" key="1">
    <citation type="journal article" date="2019" name="Int. J. Syst. Evol. Microbiol.">
        <title>The Global Catalogue of Microorganisms (GCM) 10K type strain sequencing project: providing services to taxonomists for standard genome sequencing and annotation.</title>
        <authorList>
            <consortium name="The Broad Institute Genomics Platform"/>
            <consortium name="The Broad Institute Genome Sequencing Center for Infectious Disease"/>
            <person name="Wu L."/>
            <person name="Ma J."/>
        </authorList>
    </citation>
    <scope>NUCLEOTIDE SEQUENCE [LARGE SCALE GENOMIC DNA]</scope>
    <source>
        <strain evidence="2 3">GX21</strain>
    </source>
</reference>
<comment type="caution">
    <text evidence="2">The sequence shown here is derived from an EMBL/GenBank/DDBJ whole genome shotgun (WGS) entry which is preliminary data.</text>
</comment>
<dbReference type="InterPro" id="IPR055947">
    <property type="entry name" value="DUF7525"/>
</dbReference>
<dbReference type="RefSeq" id="WP_379703679.1">
    <property type="nucleotide sequence ID" value="NZ_JBHTAT010000001.1"/>
</dbReference>
<dbReference type="Pfam" id="PF24369">
    <property type="entry name" value="DUF7525"/>
    <property type="match status" value="1"/>
</dbReference>
<feature type="transmembrane region" description="Helical" evidence="1">
    <location>
        <begin position="12"/>
        <end position="32"/>
    </location>
</feature>